<evidence type="ECO:0000313" key="5">
    <source>
        <dbReference type="Proteomes" id="UP000317909"/>
    </source>
</evidence>
<dbReference type="OrthoDB" id="4397445at2"/>
<feature type="transmembrane region" description="Helical" evidence="1">
    <location>
        <begin position="84"/>
        <end position="103"/>
    </location>
</feature>
<keyword evidence="1" id="KW-0812">Transmembrane</keyword>
<evidence type="ECO:0000313" key="4">
    <source>
        <dbReference type="EMBL" id="QDT75686.1"/>
    </source>
</evidence>
<dbReference type="Proteomes" id="UP000317909">
    <property type="component" value="Chromosome"/>
</dbReference>
<evidence type="ECO:0000259" key="2">
    <source>
        <dbReference type="Pfam" id="PF10081"/>
    </source>
</evidence>
<accession>A0A517U4X9</accession>
<name>A0A517U4X9_9BACT</name>
<dbReference type="Pfam" id="PF15420">
    <property type="entry name" value="Abhydrolase_9_N"/>
    <property type="match status" value="1"/>
</dbReference>
<proteinExistence type="predicted"/>
<feature type="transmembrane region" description="Helical" evidence="1">
    <location>
        <begin position="123"/>
        <end position="143"/>
    </location>
</feature>
<keyword evidence="1" id="KW-1133">Transmembrane helix</keyword>
<keyword evidence="1" id="KW-0472">Membrane</keyword>
<feature type="domain" description="Alpha/beta-hydrolase N-terminal" evidence="3">
    <location>
        <begin position="35"/>
        <end position="242"/>
    </location>
</feature>
<dbReference type="Pfam" id="PF10081">
    <property type="entry name" value="Abhydrolase_9"/>
    <property type="match status" value="1"/>
</dbReference>
<evidence type="ECO:0008006" key="6">
    <source>
        <dbReference type="Google" id="ProtNLM"/>
    </source>
</evidence>
<dbReference type="InterPro" id="IPR027787">
    <property type="entry name" value="Alpha/beta-hydrolase_catalytic"/>
</dbReference>
<feature type="transmembrane region" description="Helical" evidence="1">
    <location>
        <begin position="164"/>
        <end position="182"/>
    </location>
</feature>
<dbReference type="InterPro" id="IPR012037">
    <property type="entry name" value="Alpha/beta-hydrolase_fam"/>
</dbReference>
<protein>
    <recommendedName>
        <fullName evidence="6">Alpha/beta-hydrolase family protein</fullName>
    </recommendedName>
</protein>
<keyword evidence="5" id="KW-1185">Reference proteome</keyword>
<dbReference type="RefSeq" id="WP_145435463.1">
    <property type="nucleotide sequence ID" value="NZ_CP036339.1"/>
</dbReference>
<feature type="domain" description="Alpha/beta-hydrolase catalytic" evidence="2">
    <location>
        <begin position="259"/>
        <end position="547"/>
    </location>
</feature>
<dbReference type="AlphaFoldDB" id="A0A517U4X9"/>
<sequence length="562" mass="62334">MTRISQNVKQLGRRLWASFSFVGLASATLFFAASLTPSLLPRPFVVQGALSGLALAVGYGLGVFFVVAWLFLEIPKPPDHIQQWSKRITTAVVAAVVLLFLWRDVVWQNSIRQLMEMPPVETGYPWRVAAIALLVGVAIIAFARAVRGLWRFVDRKISAVIPRRISVVVSALLVALGLMLLVNDVFARLALDAADAVFLEMDMLIEEGIEQPKEAVAAGSSESLIAWDTIGRRGKQFIAAGPTQDEIGAFWNKPATRPLRVYVGLASRETSEERAKLALQELRRIGAFERKVLIIATPTGTGWLDPAAVNPIEYLHAGDTAIVSAQYSYLPSWITILVDPTRSQDSATALFNEVYDYWKTLAKESRPKLYVYGLSLGALGSAASADLFTVFEDPIQGGVWSGPPFPSAAWGKVTRYRNPDSPMWLPRFRDGSMLRFTGLDNSLGKFGERWGPMRFVYIQHASDPMTFFSPDLLYSKPDWLVGERGPDVSPYLRWYPLVTFLQIAFDLSMATSVPAGYGHNYSPASYINSWIEVTQPESWSEADTQRLQEAFAETTKPDVQSP</sequence>
<evidence type="ECO:0000256" key="1">
    <source>
        <dbReference type="SAM" id="Phobius"/>
    </source>
</evidence>
<dbReference type="PIRSF" id="PIRSF007542">
    <property type="entry name" value="UCP007542"/>
    <property type="match status" value="1"/>
</dbReference>
<dbReference type="EMBL" id="CP036339">
    <property type="protein sequence ID" value="QDT75686.1"/>
    <property type="molecule type" value="Genomic_DNA"/>
</dbReference>
<organism evidence="4 5">
    <name type="scientific">Lacipirellula limnantheis</name>
    <dbReference type="NCBI Taxonomy" id="2528024"/>
    <lineage>
        <taxon>Bacteria</taxon>
        <taxon>Pseudomonadati</taxon>
        <taxon>Planctomycetota</taxon>
        <taxon>Planctomycetia</taxon>
        <taxon>Pirellulales</taxon>
        <taxon>Lacipirellulaceae</taxon>
        <taxon>Lacipirellula</taxon>
    </lineage>
</organism>
<evidence type="ECO:0000259" key="3">
    <source>
        <dbReference type="Pfam" id="PF15420"/>
    </source>
</evidence>
<feature type="transmembrane region" description="Helical" evidence="1">
    <location>
        <begin position="48"/>
        <end position="72"/>
    </location>
</feature>
<reference evidence="4 5" key="1">
    <citation type="submission" date="2019-02" db="EMBL/GenBank/DDBJ databases">
        <title>Deep-cultivation of Planctomycetes and their phenomic and genomic characterization uncovers novel biology.</title>
        <authorList>
            <person name="Wiegand S."/>
            <person name="Jogler M."/>
            <person name="Boedeker C."/>
            <person name="Pinto D."/>
            <person name="Vollmers J."/>
            <person name="Rivas-Marin E."/>
            <person name="Kohn T."/>
            <person name="Peeters S.H."/>
            <person name="Heuer A."/>
            <person name="Rast P."/>
            <person name="Oberbeckmann S."/>
            <person name="Bunk B."/>
            <person name="Jeske O."/>
            <person name="Meyerdierks A."/>
            <person name="Storesund J.E."/>
            <person name="Kallscheuer N."/>
            <person name="Luecker S."/>
            <person name="Lage O.M."/>
            <person name="Pohl T."/>
            <person name="Merkel B.J."/>
            <person name="Hornburger P."/>
            <person name="Mueller R.-W."/>
            <person name="Bruemmer F."/>
            <person name="Labrenz M."/>
            <person name="Spormann A.M."/>
            <person name="Op den Camp H."/>
            <person name="Overmann J."/>
            <person name="Amann R."/>
            <person name="Jetten M.S.M."/>
            <person name="Mascher T."/>
            <person name="Medema M.H."/>
            <person name="Devos D.P."/>
            <person name="Kaster A.-K."/>
            <person name="Ovreas L."/>
            <person name="Rohde M."/>
            <person name="Galperin M.Y."/>
            <person name="Jogler C."/>
        </authorList>
    </citation>
    <scope>NUCLEOTIDE SEQUENCE [LARGE SCALE GENOMIC DNA]</scope>
    <source>
        <strain evidence="4 5">I41</strain>
    </source>
</reference>
<gene>
    <name evidence="4" type="ORF">I41_49280</name>
</gene>
<dbReference type="KEGG" id="llh:I41_49280"/>
<dbReference type="InterPro" id="IPR027788">
    <property type="entry name" value="Alpha/beta-hydrolase_N_dom"/>
</dbReference>